<sequence>MSCYYEVVRRGGHHIGCKGQSKFRQNPPRGITRPIKQVIGSMPPPQGDPPPTVLVIAEAFPHHAEQQQWQHPMPGSDARMRCACDNGEAL</sequence>
<gene>
    <name evidence="1" type="ORF">OO17_02980</name>
</gene>
<reference evidence="1 2" key="1">
    <citation type="submission" date="2014-11" db="EMBL/GenBank/DDBJ databases">
        <title>Genomics and ecophysiology of heterotrophic nitrogen fixing bacteria isolated from estuarine surface water.</title>
        <authorList>
            <person name="Bentzon-Tilia M."/>
            <person name="Severin I."/>
            <person name="Hansen L.H."/>
            <person name="Riemann L."/>
        </authorList>
    </citation>
    <scope>NUCLEOTIDE SEQUENCE [LARGE SCALE GENOMIC DNA]</scope>
    <source>
        <strain evidence="1 2">BAL398</strain>
    </source>
</reference>
<name>A0A0D7F3Q0_RHOPL</name>
<proteinExistence type="predicted"/>
<accession>A0A0D7F3Q0</accession>
<dbReference type="AlphaFoldDB" id="A0A0D7F3Q0"/>
<organism evidence="1 2">
    <name type="scientific">Rhodopseudomonas palustris</name>
    <dbReference type="NCBI Taxonomy" id="1076"/>
    <lineage>
        <taxon>Bacteria</taxon>
        <taxon>Pseudomonadati</taxon>
        <taxon>Pseudomonadota</taxon>
        <taxon>Alphaproteobacteria</taxon>
        <taxon>Hyphomicrobiales</taxon>
        <taxon>Nitrobacteraceae</taxon>
        <taxon>Rhodopseudomonas</taxon>
    </lineage>
</organism>
<evidence type="ECO:0000313" key="1">
    <source>
        <dbReference type="EMBL" id="KIZ47684.1"/>
    </source>
</evidence>
<dbReference type="RefSeq" id="WP_152647580.1">
    <property type="nucleotide sequence ID" value="NZ_JXXE01000056.1"/>
</dbReference>
<dbReference type="Proteomes" id="UP000032515">
    <property type="component" value="Unassembled WGS sequence"/>
</dbReference>
<comment type="caution">
    <text evidence="1">The sequence shown here is derived from an EMBL/GenBank/DDBJ whole genome shotgun (WGS) entry which is preliminary data.</text>
</comment>
<protein>
    <submittedName>
        <fullName evidence="1">Uncharacterized protein</fullName>
    </submittedName>
</protein>
<dbReference type="EMBL" id="JXXE01000056">
    <property type="protein sequence ID" value="KIZ47684.1"/>
    <property type="molecule type" value="Genomic_DNA"/>
</dbReference>
<evidence type="ECO:0000313" key="2">
    <source>
        <dbReference type="Proteomes" id="UP000032515"/>
    </source>
</evidence>
<dbReference type="PATRIC" id="fig|1076.23.peg.5908"/>